<evidence type="ECO:0000256" key="3">
    <source>
        <dbReference type="ARBA" id="ARBA00022801"/>
    </source>
</evidence>
<dbReference type="InterPro" id="IPR051201">
    <property type="entry name" value="Chloro_Bact_Ser_Proteases"/>
</dbReference>
<keyword evidence="7" id="KW-1185">Reference proteome</keyword>
<dbReference type="RefSeq" id="WP_231998697.1">
    <property type="nucleotide sequence ID" value="NZ_AP019307.1"/>
</dbReference>
<dbReference type="Pfam" id="PF13180">
    <property type="entry name" value="PDZ_2"/>
    <property type="match status" value="1"/>
</dbReference>
<dbReference type="InterPro" id="IPR001478">
    <property type="entry name" value="PDZ"/>
</dbReference>
<dbReference type="Pfam" id="PF13365">
    <property type="entry name" value="Trypsin_2"/>
    <property type="match status" value="1"/>
</dbReference>
<gene>
    <name evidence="6" type="ORF">Back2_22170</name>
</gene>
<dbReference type="KEGG" id="nbe:Back2_22170"/>
<dbReference type="PANTHER" id="PTHR43343:SF3">
    <property type="entry name" value="PROTEASE DO-LIKE 8, CHLOROPLASTIC"/>
    <property type="match status" value="1"/>
</dbReference>
<reference evidence="6 7" key="1">
    <citation type="submission" date="2018-11" db="EMBL/GenBank/DDBJ databases">
        <title>Complete genome sequence of Nocardioides baekrokdamisoli strain KCTC 39748.</title>
        <authorList>
            <person name="Kang S.W."/>
            <person name="Lee K.C."/>
            <person name="Kim K.K."/>
            <person name="Kim J.S."/>
            <person name="Kim D.S."/>
            <person name="Ko S.H."/>
            <person name="Yang S.H."/>
            <person name="Shin Y.K."/>
            <person name="Lee J.S."/>
        </authorList>
    </citation>
    <scope>NUCLEOTIDE SEQUENCE [LARGE SCALE GENOMIC DNA]</scope>
    <source>
        <strain evidence="6 7">KCTC 39748</strain>
    </source>
</reference>
<feature type="compositionally biased region" description="Low complexity" evidence="4">
    <location>
        <begin position="88"/>
        <end position="103"/>
    </location>
</feature>
<evidence type="ECO:0000313" key="7">
    <source>
        <dbReference type="Proteomes" id="UP000271573"/>
    </source>
</evidence>
<dbReference type="Gene3D" id="2.30.42.10">
    <property type="match status" value="1"/>
</dbReference>
<evidence type="ECO:0000256" key="2">
    <source>
        <dbReference type="ARBA" id="ARBA00022670"/>
    </source>
</evidence>
<dbReference type="SUPFAM" id="SSF50156">
    <property type="entry name" value="PDZ domain-like"/>
    <property type="match status" value="1"/>
</dbReference>
<keyword evidence="2 6" id="KW-0645">Protease</keyword>
<accession>A0A3G9IFU7</accession>
<protein>
    <submittedName>
        <fullName evidence="6">Putative serine protease</fullName>
    </submittedName>
</protein>
<dbReference type="SMART" id="SM00228">
    <property type="entry name" value="PDZ"/>
    <property type="match status" value="1"/>
</dbReference>
<evidence type="ECO:0000256" key="1">
    <source>
        <dbReference type="ARBA" id="ARBA00010541"/>
    </source>
</evidence>
<comment type="similarity">
    <text evidence="1">Belongs to the peptidase S1C family.</text>
</comment>
<dbReference type="PRINTS" id="PR00834">
    <property type="entry name" value="PROTEASES2C"/>
</dbReference>
<feature type="region of interest" description="Disordered" evidence="4">
    <location>
        <begin position="87"/>
        <end position="106"/>
    </location>
</feature>
<dbReference type="InterPro" id="IPR001940">
    <property type="entry name" value="Peptidase_S1C"/>
</dbReference>
<feature type="domain" description="PDZ" evidence="5">
    <location>
        <begin position="320"/>
        <end position="416"/>
    </location>
</feature>
<dbReference type="GO" id="GO:0004252">
    <property type="term" value="F:serine-type endopeptidase activity"/>
    <property type="evidence" value="ECO:0007669"/>
    <property type="project" value="InterPro"/>
</dbReference>
<keyword evidence="3" id="KW-0378">Hydrolase</keyword>
<dbReference type="GO" id="GO:0006508">
    <property type="term" value="P:proteolysis"/>
    <property type="evidence" value="ECO:0007669"/>
    <property type="project" value="UniProtKB-KW"/>
</dbReference>
<dbReference type="PROSITE" id="PS50106">
    <property type="entry name" value="PDZ"/>
    <property type="match status" value="1"/>
</dbReference>
<sequence length="434" mass="42767">MSDEPINETPEDAKPVEVTAPLWTQYAPTTPPPPGTTVLTAPAAAAGGRNSGKSLGVILGATGLSLVVGGAAGIGGAAYYNHEHKQDSSSVSTVGNGSTSPVVQSDGSASETTLEAVAHAVLPSVVKIEAQGGQTLGTGSGIIFSPDGKILTNNHVVDFAAKSGGRIRVDFNDGTFANATVLGTDPLTDTAVIQAQGVSGLHPLAIGKSSALQVGQSVLAIGSPYGLNGSVTAGIVSALNRPTDVTQGNASNRTVYPAIQTDAAINPGNSGGPLVDLSGRLVGINASIHGSGSSGASGQSGSIGLGFAIPIDAILPIVDELSAGKPATHAKLGVSVGDVGGKDAVSTTEGDVLFGTNGAKVEKVTGGSAAANAGLQNGDIITKVDNHPVTTSDGLVATIRAYRPGNKVTVTYVRNGQTATAQVTLDSDAASASS</sequence>
<dbReference type="InterPro" id="IPR009003">
    <property type="entry name" value="Peptidase_S1_PA"/>
</dbReference>
<dbReference type="SUPFAM" id="SSF50494">
    <property type="entry name" value="Trypsin-like serine proteases"/>
    <property type="match status" value="1"/>
</dbReference>
<dbReference type="Gene3D" id="2.40.10.10">
    <property type="entry name" value="Trypsin-like serine proteases"/>
    <property type="match status" value="2"/>
</dbReference>
<name>A0A3G9IFU7_9ACTN</name>
<proteinExistence type="inferred from homology"/>
<dbReference type="AlphaFoldDB" id="A0A3G9IFU7"/>
<dbReference type="PANTHER" id="PTHR43343">
    <property type="entry name" value="PEPTIDASE S12"/>
    <property type="match status" value="1"/>
</dbReference>
<evidence type="ECO:0000256" key="4">
    <source>
        <dbReference type="SAM" id="MobiDB-lite"/>
    </source>
</evidence>
<evidence type="ECO:0000313" key="6">
    <source>
        <dbReference type="EMBL" id="BBH17930.1"/>
    </source>
</evidence>
<evidence type="ECO:0000259" key="5">
    <source>
        <dbReference type="PROSITE" id="PS50106"/>
    </source>
</evidence>
<dbReference type="EMBL" id="AP019307">
    <property type="protein sequence ID" value="BBH17930.1"/>
    <property type="molecule type" value="Genomic_DNA"/>
</dbReference>
<organism evidence="6 7">
    <name type="scientific">Nocardioides baekrokdamisoli</name>
    <dbReference type="NCBI Taxonomy" id="1804624"/>
    <lineage>
        <taxon>Bacteria</taxon>
        <taxon>Bacillati</taxon>
        <taxon>Actinomycetota</taxon>
        <taxon>Actinomycetes</taxon>
        <taxon>Propionibacteriales</taxon>
        <taxon>Nocardioidaceae</taxon>
        <taxon>Nocardioides</taxon>
    </lineage>
</organism>
<dbReference type="Proteomes" id="UP000271573">
    <property type="component" value="Chromosome"/>
</dbReference>
<dbReference type="InterPro" id="IPR043504">
    <property type="entry name" value="Peptidase_S1_PA_chymotrypsin"/>
</dbReference>
<dbReference type="InterPro" id="IPR036034">
    <property type="entry name" value="PDZ_sf"/>
</dbReference>